<dbReference type="NCBIfam" id="TIGR01704">
    <property type="entry name" value="MTA_SAH-Nsdase"/>
    <property type="match status" value="1"/>
</dbReference>
<evidence type="ECO:0000313" key="7">
    <source>
        <dbReference type="EMBL" id="AWR87129.1"/>
    </source>
</evidence>
<protein>
    <recommendedName>
        <fullName evidence="2">adenosylhomocysteine nucleosidase</fullName>
        <ecNumber evidence="2">3.2.2.9</ecNumber>
    </recommendedName>
</protein>
<comment type="pathway">
    <text evidence="1">Amino-acid biosynthesis; L-methionine biosynthesis via salvage pathway; S-methyl-5-thio-alpha-D-ribose 1-phosphate from S-methyl-5'-thioadenosine (hydrolase route): step 1/2.</text>
</comment>
<keyword evidence="4" id="KW-0378">Hydrolase</keyword>
<dbReference type="EMBL" id="CP021130">
    <property type="protein sequence ID" value="AWR87129.1"/>
    <property type="molecule type" value="Genomic_DNA"/>
</dbReference>
<keyword evidence="8" id="KW-1185">Reference proteome</keyword>
<dbReference type="SUPFAM" id="SSF53167">
    <property type="entry name" value="Purine and uridine phosphorylases"/>
    <property type="match status" value="1"/>
</dbReference>
<dbReference type="EC" id="3.2.2.9" evidence="2"/>
<evidence type="ECO:0000256" key="4">
    <source>
        <dbReference type="ARBA" id="ARBA00022801"/>
    </source>
</evidence>
<evidence type="ECO:0000259" key="6">
    <source>
        <dbReference type="Pfam" id="PF01048"/>
    </source>
</evidence>
<proteinExistence type="predicted"/>
<keyword evidence="5" id="KW-0486">Methionine biosynthesis</keyword>
<dbReference type="CDD" id="cd09008">
    <property type="entry name" value="MTAN"/>
    <property type="match status" value="1"/>
</dbReference>
<name>A0ABM6WIW8_9DEIN</name>
<dbReference type="InterPro" id="IPR035994">
    <property type="entry name" value="Nucleoside_phosphorylase_sf"/>
</dbReference>
<sequence length="227" mass="24185">MSMVALFAAEGLEAQALRRLLSLKEALDGPWIIHQGTLGRYPVVLVETGVGKVAASAAVAYTKVRFNPAQAFWVGVAGALNPELKTMDLILAQDAVQYDVDITAFGRAPGELATGERFIPADAGLTSKVLRTAQSLGLPIRLGRIASADRFLAHRSEAEEVRRIFAADAVEMEGAAALWTARRLGLPMALLRAITDQAGSEAPIAFETFLESASERLAQLIGQVLSS</sequence>
<accession>A0ABM6WIW8</accession>
<evidence type="ECO:0000256" key="1">
    <source>
        <dbReference type="ARBA" id="ARBA00004945"/>
    </source>
</evidence>
<dbReference type="Proteomes" id="UP000263013">
    <property type="component" value="Chromosome"/>
</dbReference>
<evidence type="ECO:0000256" key="3">
    <source>
        <dbReference type="ARBA" id="ARBA00022605"/>
    </source>
</evidence>
<dbReference type="InterPro" id="IPR010049">
    <property type="entry name" value="MTA_SAH_Nsdase"/>
</dbReference>
<evidence type="ECO:0000256" key="5">
    <source>
        <dbReference type="ARBA" id="ARBA00023167"/>
    </source>
</evidence>
<keyword evidence="3" id="KW-0028">Amino-acid biosynthesis</keyword>
<dbReference type="PANTHER" id="PTHR46832">
    <property type="entry name" value="5'-METHYLTHIOADENOSINE/S-ADENOSYLHOMOCYSTEINE NUCLEOSIDASE"/>
    <property type="match status" value="1"/>
</dbReference>
<feature type="domain" description="Nucleoside phosphorylase" evidence="6">
    <location>
        <begin position="12"/>
        <end position="225"/>
    </location>
</feature>
<evidence type="ECO:0000313" key="8">
    <source>
        <dbReference type="Proteomes" id="UP000263013"/>
    </source>
</evidence>
<reference evidence="7 8" key="1">
    <citation type="submission" date="2017-05" db="EMBL/GenBank/DDBJ databases">
        <title>Complete genome sequence of Meiothermus taiwanensis WR-220.</title>
        <authorList>
            <person name="Wu W.-L."/>
            <person name="Lo W.-S."/>
            <person name="Kuo C.-H."/>
            <person name="Wu S.-H."/>
        </authorList>
    </citation>
    <scope>NUCLEOTIDE SEQUENCE [LARGE SCALE GENOMIC DNA]</scope>
    <source>
        <strain evidence="7 8">WR-220</strain>
    </source>
</reference>
<dbReference type="InterPro" id="IPR000845">
    <property type="entry name" value="Nucleoside_phosphorylase_d"/>
</dbReference>
<evidence type="ECO:0000256" key="2">
    <source>
        <dbReference type="ARBA" id="ARBA00011974"/>
    </source>
</evidence>
<dbReference type="Pfam" id="PF01048">
    <property type="entry name" value="PNP_UDP_1"/>
    <property type="match status" value="1"/>
</dbReference>
<organism evidence="7 8">
    <name type="scientific">Meiothermus taiwanensis WR-220</name>
    <dbReference type="NCBI Taxonomy" id="1339250"/>
    <lineage>
        <taxon>Bacteria</taxon>
        <taxon>Thermotogati</taxon>
        <taxon>Deinococcota</taxon>
        <taxon>Deinococci</taxon>
        <taxon>Thermales</taxon>
        <taxon>Thermaceae</taxon>
        <taxon>Meiothermus</taxon>
    </lineage>
</organism>
<gene>
    <name evidence="7" type="ORF">Mtai_v1c18950</name>
</gene>
<dbReference type="Gene3D" id="3.40.50.1580">
    <property type="entry name" value="Nucleoside phosphorylase domain"/>
    <property type="match status" value="1"/>
</dbReference>
<dbReference type="PANTHER" id="PTHR46832:SF1">
    <property type="entry name" value="5'-METHYLTHIOADENOSINE_S-ADENOSYLHOMOCYSTEINE NUCLEOSIDASE"/>
    <property type="match status" value="1"/>
</dbReference>